<protein>
    <submittedName>
        <fullName evidence="2">Uncharacterized protein</fullName>
    </submittedName>
</protein>
<comment type="caution">
    <text evidence="2">The sequence shown here is derived from an EMBL/GenBank/DDBJ whole genome shotgun (WGS) entry which is preliminary data.</text>
</comment>
<evidence type="ECO:0000313" key="2">
    <source>
        <dbReference type="EMBL" id="RJR27865.1"/>
    </source>
</evidence>
<evidence type="ECO:0000256" key="1">
    <source>
        <dbReference type="SAM" id="Phobius"/>
    </source>
</evidence>
<reference evidence="2 3" key="1">
    <citation type="journal article" date="2017" name="ISME J.">
        <title>Energy and carbon metabolisms in a deep terrestrial subsurface fluid microbial community.</title>
        <authorList>
            <person name="Momper L."/>
            <person name="Jungbluth S.P."/>
            <person name="Lee M.D."/>
            <person name="Amend J.P."/>
        </authorList>
    </citation>
    <scope>NUCLEOTIDE SEQUENCE [LARGE SCALE GENOMIC DNA]</scope>
    <source>
        <strain evidence="2">SURF_46</strain>
    </source>
</reference>
<feature type="transmembrane region" description="Helical" evidence="1">
    <location>
        <begin position="40"/>
        <end position="57"/>
    </location>
</feature>
<name>A0A3A4ZFB1_UNCKA</name>
<organism evidence="2 3">
    <name type="scientific">candidate division WWE3 bacterium</name>
    <dbReference type="NCBI Taxonomy" id="2053526"/>
    <lineage>
        <taxon>Bacteria</taxon>
        <taxon>Katanobacteria</taxon>
    </lineage>
</organism>
<keyword evidence="1" id="KW-0472">Membrane</keyword>
<keyword evidence="1" id="KW-0812">Transmembrane</keyword>
<dbReference type="Proteomes" id="UP000265540">
    <property type="component" value="Unassembled WGS sequence"/>
</dbReference>
<accession>A0A3A4ZFB1</accession>
<dbReference type="EMBL" id="QZJF01000006">
    <property type="protein sequence ID" value="RJR27865.1"/>
    <property type="molecule type" value="Genomic_DNA"/>
</dbReference>
<dbReference type="AlphaFoldDB" id="A0A3A4ZFB1"/>
<evidence type="ECO:0000313" key="3">
    <source>
        <dbReference type="Proteomes" id="UP000265540"/>
    </source>
</evidence>
<keyword evidence="1" id="KW-1133">Transmembrane helix</keyword>
<proteinExistence type="predicted"/>
<sequence length="61" mass="7172">MMILKKILSFVLIVLLLLLDYAALDDITTGNEINYYLEYLILLASFSIFAIMIYKFFKDKK</sequence>
<gene>
    <name evidence="2" type="ORF">C4561_01085</name>
</gene>